<keyword evidence="1" id="KW-0472">Membrane</keyword>
<name>A0A2K2D5S7_BRADI</name>
<keyword evidence="1" id="KW-1133">Transmembrane helix</keyword>
<dbReference type="EnsemblPlants" id="PNT69629">
    <property type="protein sequence ID" value="PNT69629"/>
    <property type="gene ID" value="BRADI_3g59095v3"/>
</dbReference>
<reference evidence="2 3" key="1">
    <citation type="journal article" date="2010" name="Nature">
        <title>Genome sequencing and analysis of the model grass Brachypodium distachyon.</title>
        <authorList>
            <consortium name="International Brachypodium Initiative"/>
        </authorList>
    </citation>
    <scope>NUCLEOTIDE SEQUENCE [LARGE SCALE GENOMIC DNA]</scope>
    <source>
        <strain evidence="2 3">Bd21</strain>
    </source>
</reference>
<sequence length="90" mass="10381">MRIEVRCHLQSTIGALWFIHYLWQPSSCVLFLLLLNCSSWAGKRNIDIYPVTSSKKNVRFLGVFSSDGNYGQEQTETRSGFVWTGNRHNI</sequence>
<organism evidence="2">
    <name type="scientific">Brachypodium distachyon</name>
    <name type="common">Purple false brome</name>
    <name type="synonym">Trachynia distachya</name>
    <dbReference type="NCBI Taxonomy" id="15368"/>
    <lineage>
        <taxon>Eukaryota</taxon>
        <taxon>Viridiplantae</taxon>
        <taxon>Streptophyta</taxon>
        <taxon>Embryophyta</taxon>
        <taxon>Tracheophyta</taxon>
        <taxon>Spermatophyta</taxon>
        <taxon>Magnoliopsida</taxon>
        <taxon>Liliopsida</taxon>
        <taxon>Poales</taxon>
        <taxon>Poaceae</taxon>
        <taxon>BOP clade</taxon>
        <taxon>Pooideae</taxon>
        <taxon>Stipodae</taxon>
        <taxon>Brachypodieae</taxon>
        <taxon>Brachypodium</taxon>
    </lineage>
</organism>
<dbReference type="Gramene" id="PNT69629">
    <property type="protein sequence ID" value="PNT69629"/>
    <property type="gene ID" value="BRADI_3g59095v3"/>
</dbReference>
<dbReference type="Proteomes" id="UP000008810">
    <property type="component" value="Chromosome 3"/>
</dbReference>
<evidence type="ECO:0000256" key="1">
    <source>
        <dbReference type="SAM" id="Phobius"/>
    </source>
</evidence>
<proteinExistence type="predicted"/>
<evidence type="ECO:0000313" key="2">
    <source>
        <dbReference type="EMBL" id="PNT69629.1"/>
    </source>
</evidence>
<keyword evidence="1" id="KW-0812">Transmembrane</keyword>
<dbReference type="AlphaFoldDB" id="A0A2K2D5S7"/>
<reference evidence="3" key="3">
    <citation type="submission" date="2018-08" db="UniProtKB">
        <authorList>
            <consortium name="EnsemblPlants"/>
        </authorList>
    </citation>
    <scope>IDENTIFICATION</scope>
    <source>
        <strain evidence="3">cv. Bd21</strain>
    </source>
</reference>
<feature type="transmembrane region" description="Helical" evidence="1">
    <location>
        <begin position="15"/>
        <end position="35"/>
    </location>
</feature>
<gene>
    <name evidence="2" type="ORF">BRADI_3g59095v3</name>
</gene>
<keyword evidence="4" id="KW-1185">Reference proteome</keyword>
<reference evidence="2" key="2">
    <citation type="submission" date="2017-06" db="EMBL/GenBank/DDBJ databases">
        <title>WGS assembly of Brachypodium distachyon.</title>
        <authorList>
            <consortium name="The International Brachypodium Initiative"/>
            <person name="Lucas S."/>
            <person name="Harmon-Smith M."/>
            <person name="Lail K."/>
            <person name="Tice H."/>
            <person name="Grimwood J."/>
            <person name="Bruce D."/>
            <person name="Barry K."/>
            <person name="Shu S."/>
            <person name="Lindquist E."/>
            <person name="Wang M."/>
            <person name="Pitluck S."/>
            <person name="Vogel J.P."/>
            <person name="Garvin D.F."/>
            <person name="Mockler T.C."/>
            <person name="Schmutz J."/>
            <person name="Rokhsar D."/>
            <person name="Bevan M.W."/>
        </authorList>
    </citation>
    <scope>NUCLEOTIDE SEQUENCE</scope>
    <source>
        <strain evidence="2">Bd21</strain>
    </source>
</reference>
<evidence type="ECO:0000313" key="4">
    <source>
        <dbReference type="Proteomes" id="UP000008810"/>
    </source>
</evidence>
<dbReference type="InParanoid" id="A0A2K2D5S7"/>
<accession>A0A2K2D5S7</accession>
<evidence type="ECO:0000313" key="3">
    <source>
        <dbReference type="EnsemblPlants" id="PNT69629"/>
    </source>
</evidence>
<dbReference type="EMBL" id="CM000882">
    <property type="protein sequence ID" value="PNT69629.1"/>
    <property type="molecule type" value="Genomic_DNA"/>
</dbReference>
<protein>
    <submittedName>
        <fullName evidence="2 3">Uncharacterized protein</fullName>
    </submittedName>
</protein>